<dbReference type="Gene3D" id="3.30.530.20">
    <property type="match status" value="1"/>
</dbReference>
<keyword evidence="2" id="KW-1185">Reference proteome</keyword>
<comment type="caution">
    <text evidence="1">The sequence shown here is derived from an EMBL/GenBank/DDBJ whole genome shotgun (WGS) entry which is preliminary data.</text>
</comment>
<accession>A0ABR5AFI0</accession>
<evidence type="ECO:0000313" key="1">
    <source>
        <dbReference type="EMBL" id="KIL39453.1"/>
    </source>
</evidence>
<dbReference type="SUPFAM" id="SSF55961">
    <property type="entry name" value="Bet v1-like"/>
    <property type="match status" value="1"/>
</dbReference>
<keyword evidence="1" id="KW-0131">Cell cycle</keyword>
<dbReference type="InterPro" id="IPR019587">
    <property type="entry name" value="Polyketide_cyclase/dehydratase"/>
</dbReference>
<proteinExistence type="predicted"/>
<dbReference type="CDD" id="cd07820">
    <property type="entry name" value="SRPBCC_3"/>
    <property type="match status" value="1"/>
</dbReference>
<name>A0ABR5AFI0_9BACL</name>
<keyword evidence="1" id="KW-0132">Cell division</keyword>
<protein>
    <submittedName>
        <fullName evidence="1">Cell division protein</fullName>
    </submittedName>
</protein>
<gene>
    <name evidence="1" type="ORF">SD70_19990</name>
</gene>
<organism evidence="1 2">
    <name type="scientific">Gordoniibacillus kamchatkensis</name>
    <dbReference type="NCBI Taxonomy" id="1590651"/>
    <lineage>
        <taxon>Bacteria</taxon>
        <taxon>Bacillati</taxon>
        <taxon>Bacillota</taxon>
        <taxon>Bacilli</taxon>
        <taxon>Bacillales</taxon>
        <taxon>Paenibacillaceae</taxon>
        <taxon>Gordoniibacillus</taxon>
    </lineage>
</organism>
<dbReference type="Proteomes" id="UP000031967">
    <property type="component" value="Unassembled WGS sequence"/>
</dbReference>
<evidence type="ECO:0000313" key="2">
    <source>
        <dbReference type="Proteomes" id="UP000031967"/>
    </source>
</evidence>
<dbReference type="GO" id="GO:0051301">
    <property type="term" value="P:cell division"/>
    <property type="evidence" value="ECO:0007669"/>
    <property type="project" value="UniProtKB-KW"/>
</dbReference>
<reference evidence="1 2" key="1">
    <citation type="submission" date="2014-12" db="EMBL/GenBank/DDBJ databases">
        <title>Draft genome sequence of Paenibacillus kamchatkensis strain B-2647.</title>
        <authorList>
            <person name="Karlyshev A.V."/>
            <person name="Kudryashova E.B."/>
        </authorList>
    </citation>
    <scope>NUCLEOTIDE SEQUENCE [LARGE SCALE GENOMIC DNA]</scope>
    <source>
        <strain evidence="1 2">VKM B-2647</strain>
    </source>
</reference>
<dbReference type="InterPro" id="IPR023393">
    <property type="entry name" value="START-like_dom_sf"/>
</dbReference>
<dbReference type="EMBL" id="JXAK01000037">
    <property type="protein sequence ID" value="KIL39453.1"/>
    <property type="molecule type" value="Genomic_DNA"/>
</dbReference>
<sequence>MITVQTQIDIAAPIELCFDLARDIDIHSATVWKHTREKAVAGVTSGLILAGETVTFEATHFLVRQRLTSEIVQMERPYVFVDRMLRGAFKSMQHTHEFQAVGGVTRMTDTLQFAAPFGLLGLAAERLVLAKYMRRFVEDRNRALKRIAERGGAAREADLKR</sequence>
<dbReference type="Pfam" id="PF10604">
    <property type="entry name" value="Polyketide_cyc2"/>
    <property type="match status" value="1"/>
</dbReference>